<dbReference type="EMBL" id="GBXM01085176">
    <property type="protein sequence ID" value="JAH23401.1"/>
    <property type="molecule type" value="Transcribed_RNA"/>
</dbReference>
<proteinExistence type="predicted"/>
<accession>A0A0E9R2M1</accession>
<organism evidence="2">
    <name type="scientific">Anguilla anguilla</name>
    <name type="common">European freshwater eel</name>
    <name type="synonym">Muraena anguilla</name>
    <dbReference type="NCBI Taxonomy" id="7936"/>
    <lineage>
        <taxon>Eukaryota</taxon>
        <taxon>Metazoa</taxon>
        <taxon>Chordata</taxon>
        <taxon>Craniata</taxon>
        <taxon>Vertebrata</taxon>
        <taxon>Euteleostomi</taxon>
        <taxon>Actinopterygii</taxon>
        <taxon>Neopterygii</taxon>
        <taxon>Teleostei</taxon>
        <taxon>Anguilliformes</taxon>
        <taxon>Anguillidae</taxon>
        <taxon>Anguilla</taxon>
    </lineage>
</organism>
<reference evidence="2" key="2">
    <citation type="journal article" date="2015" name="Fish Shellfish Immunol.">
        <title>Early steps in the European eel (Anguilla anguilla)-Vibrio vulnificus interaction in the gills: Role of the RtxA13 toxin.</title>
        <authorList>
            <person name="Callol A."/>
            <person name="Pajuelo D."/>
            <person name="Ebbesson L."/>
            <person name="Teles M."/>
            <person name="MacKenzie S."/>
            <person name="Amaro C."/>
        </authorList>
    </citation>
    <scope>NUCLEOTIDE SEQUENCE</scope>
</reference>
<protein>
    <submittedName>
        <fullName evidence="2">Uncharacterized protein</fullName>
    </submittedName>
</protein>
<feature type="region of interest" description="Disordered" evidence="1">
    <location>
        <begin position="1"/>
        <end position="21"/>
    </location>
</feature>
<feature type="compositionally biased region" description="Polar residues" evidence="1">
    <location>
        <begin position="1"/>
        <end position="13"/>
    </location>
</feature>
<evidence type="ECO:0000256" key="1">
    <source>
        <dbReference type="SAM" id="MobiDB-lite"/>
    </source>
</evidence>
<sequence>MTLLINSSPTQKLVSRLKGHR</sequence>
<dbReference type="AlphaFoldDB" id="A0A0E9R2M1"/>
<name>A0A0E9R2M1_ANGAN</name>
<evidence type="ECO:0000313" key="2">
    <source>
        <dbReference type="EMBL" id="JAH23401.1"/>
    </source>
</evidence>
<reference evidence="2" key="1">
    <citation type="submission" date="2014-11" db="EMBL/GenBank/DDBJ databases">
        <authorList>
            <person name="Amaro Gonzalez C."/>
        </authorList>
    </citation>
    <scope>NUCLEOTIDE SEQUENCE</scope>
</reference>